<dbReference type="PANTHER" id="PTHR14911">
    <property type="entry name" value="THUMP DOMAIN-CONTAINING"/>
    <property type="match status" value="1"/>
</dbReference>
<comment type="caution">
    <text evidence="2">The sequence shown here is derived from an EMBL/GenBank/DDBJ whole genome shotgun (WGS) entry which is preliminary data.</text>
</comment>
<gene>
    <name evidence="2" type="ORF">BKA15_002781</name>
</gene>
<protein>
    <submittedName>
        <fullName evidence="2">Putative RNA methylase</fullName>
    </submittedName>
</protein>
<accession>A0A7Y9I715</accession>
<sequence length="309" mass="34093">MVPDARPLFTDDSATLVRTSRKLTSADPLPFANNAFRVIAKVPRGKIIGAIRKLAAQVPKADLEPAGRQGFRVMAQLDGQLTAIDRAARSDLERALSAKVRGRVSSRGGGDEYWLIGRKDLGELLLAYRLPKQRSRKVAAGALAPELSSMLVAASRPDRRDRFLDPFAGSGALVAARLAQPARRIDYVDERLDELRPNLPDVLRRKRDSLRMFAGDARRLTMIDDHDVDVIVTDPPWGEHEDVDGPYETFVADVAAEFDRVLSPRHGRLVLLSSRRRADFWSAALGPLAEETLEILINGHPATVIIGSR</sequence>
<dbReference type="InterPro" id="IPR000241">
    <property type="entry name" value="RlmKL-like_Mtase"/>
</dbReference>
<dbReference type="CDD" id="cd02440">
    <property type="entry name" value="AdoMet_MTases"/>
    <property type="match status" value="1"/>
</dbReference>
<dbReference type="PANTHER" id="PTHR14911:SF13">
    <property type="entry name" value="TRNA (GUANINE(6)-N2)-METHYLTRANSFERASE THUMP3"/>
    <property type="match status" value="1"/>
</dbReference>
<organism evidence="2 3">
    <name type="scientific">Microlunatus parietis</name>
    <dbReference type="NCBI Taxonomy" id="682979"/>
    <lineage>
        <taxon>Bacteria</taxon>
        <taxon>Bacillati</taxon>
        <taxon>Actinomycetota</taxon>
        <taxon>Actinomycetes</taxon>
        <taxon>Propionibacteriales</taxon>
        <taxon>Propionibacteriaceae</taxon>
        <taxon>Microlunatus</taxon>
    </lineage>
</organism>
<dbReference type="InterPro" id="IPR029063">
    <property type="entry name" value="SAM-dependent_MTases_sf"/>
</dbReference>
<evidence type="ECO:0000313" key="2">
    <source>
        <dbReference type="EMBL" id="NYE71452.1"/>
    </source>
</evidence>
<dbReference type="SUPFAM" id="SSF53335">
    <property type="entry name" value="S-adenosyl-L-methionine-dependent methyltransferases"/>
    <property type="match status" value="1"/>
</dbReference>
<dbReference type="InterPro" id="IPR002052">
    <property type="entry name" value="DNA_methylase_N6_adenine_CS"/>
</dbReference>
<dbReference type="PROSITE" id="PS00092">
    <property type="entry name" value="N6_MTASE"/>
    <property type="match status" value="1"/>
</dbReference>
<keyword evidence="3" id="KW-1185">Reference proteome</keyword>
<proteinExistence type="predicted"/>
<dbReference type="EMBL" id="JACCBU010000001">
    <property type="protein sequence ID" value="NYE71452.1"/>
    <property type="molecule type" value="Genomic_DNA"/>
</dbReference>
<dbReference type="Proteomes" id="UP000569914">
    <property type="component" value="Unassembled WGS sequence"/>
</dbReference>
<evidence type="ECO:0000259" key="1">
    <source>
        <dbReference type="Pfam" id="PF01170"/>
    </source>
</evidence>
<dbReference type="GO" id="GO:0003676">
    <property type="term" value="F:nucleic acid binding"/>
    <property type="evidence" value="ECO:0007669"/>
    <property type="project" value="InterPro"/>
</dbReference>
<evidence type="ECO:0000313" key="3">
    <source>
        <dbReference type="Proteomes" id="UP000569914"/>
    </source>
</evidence>
<feature type="domain" description="Ribosomal RNA large subunit methyltransferase K/L-like methyltransferase" evidence="1">
    <location>
        <begin position="208"/>
        <end position="277"/>
    </location>
</feature>
<reference evidence="2 3" key="1">
    <citation type="submission" date="2020-07" db="EMBL/GenBank/DDBJ databases">
        <title>Sequencing the genomes of 1000 actinobacteria strains.</title>
        <authorList>
            <person name="Klenk H.-P."/>
        </authorList>
    </citation>
    <scope>NUCLEOTIDE SEQUENCE [LARGE SCALE GENOMIC DNA]</scope>
    <source>
        <strain evidence="2 3">DSM 22083</strain>
    </source>
</reference>
<dbReference type="RefSeq" id="WP_179751598.1">
    <property type="nucleotide sequence ID" value="NZ_JACCBU010000001.1"/>
</dbReference>
<name>A0A7Y9I715_9ACTN</name>
<dbReference type="GO" id="GO:0030488">
    <property type="term" value="P:tRNA methylation"/>
    <property type="evidence" value="ECO:0007669"/>
    <property type="project" value="TreeGrafter"/>
</dbReference>
<dbReference type="Pfam" id="PF01170">
    <property type="entry name" value="UPF0020"/>
    <property type="match status" value="1"/>
</dbReference>
<keyword evidence="2" id="KW-0808">Transferase</keyword>
<dbReference type="AlphaFoldDB" id="A0A7Y9I715"/>
<dbReference type="Gene3D" id="3.40.50.150">
    <property type="entry name" value="Vaccinia Virus protein VP39"/>
    <property type="match status" value="1"/>
</dbReference>
<dbReference type="GO" id="GO:0016423">
    <property type="term" value="F:tRNA (guanine) methyltransferase activity"/>
    <property type="evidence" value="ECO:0007669"/>
    <property type="project" value="TreeGrafter"/>
</dbReference>
<keyword evidence="2" id="KW-0489">Methyltransferase</keyword>